<evidence type="ECO:0000256" key="2">
    <source>
        <dbReference type="ARBA" id="ARBA00023015"/>
    </source>
</evidence>
<keyword evidence="5" id="KW-0804">Transcription</keyword>
<keyword evidence="4" id="KW-0238">DNA-binding</keyword>
<gene>
    <name evidence="7" type="ORF">LCGC14_2648470</name>
</gene>
<dbReference type="Gene3D" id="1.10.1740.10">
    <property type="match status" value="1"/>
</dbReference>
<dbReference type="Gene3D" id="1.10.10.10">
    <property type="entry name" value="Winged helix-like DNA-binding domain superfamily/Winged helix DNA-binding domain"/>
    <property type="match status" value="1"/>
</dbReference>
<dbReference type="GO" id="GO:0016987">
    <property type="term" value="F:sigma factor activity"/>
    <property type="evidence" value="ECO:0007669"/>
    <property type="project" value="UniProtKB-KW"/>
</dbReference>
<protein>
    <recommendedName>
        <fullName evidence="6">RNA polymerase sigma-70 region 2 domain-containing protein</fullName>
    </recommendedName>
</protein>
<evidence type="ECO:0000313" key="7">
    <source>
        <dbReference type="EMBL" id="KKK97867.1"/>
    </source>
</evidence>
<dbReference type="InterPro" id="IPR013325">
    <property type="entry name" value="RNA_pol_sigma_r2"/>
</dbReference>
<name>A0A0F8ZVK2_9ZZZZ</name>
<evidence type="ECO:0000256" key="4">
    <source>
        <dbReference type="ARBA" id="ARBA00023125"/>
    </source>
</evidence>
<dbReference type="PANTHER" id="PTHR43133">
    <property type="entry name" value="RNA POLYMERASE ECF-TYPE SIGMA FACTO"/>
    <property type="match status" value="1"/>
</dbReference>
<dbReference type="NCBIfam" id="TIGR02937">
    <property type="entry name" value="sigma70-ECF"/>
    <property type="match status" value="1"/>
</dbReference>
<dbReference type="PANTHER" id="PTHR43133:SF8">
    <property type="entry name" value="RNA POLYMERASE SIGMA FACTOR HI_1459-RELATED"/>
    <property type="match status" value="1"/>
</dbReference>
<dbReference type="SUPFAM" id="SSF88946">
    <property type="entry name" value="Sigma2 domain of RNA polymerase sigma factors"/>
    <property type="match status" value="1"/>
</dbReference>
<dbReference type="Pfam" id="PF04542">
    <property type="entry name" value="Sigma70_r2"/>
    <property type="match status" value="1"/>
</dbReference>
<organism evidence="7">
    <name type="scientific">marine sediment metagenome</name>
    <dbReference type="NCBI Taxonomy" id="412755"/>
    <lineage>
        <taxon>unclassified sequences</taxon>
        <taxon>metagenomes</taxon>
        <taxon>ecological metagenomes</taxon>
    </lineage>
</organism>
<keyword evidence="3" id="KW-0731">Sigma factor</keyword>
<evidence type="ECO:0000256" key="1">
    <source>
        <dbReference type="ARBA" id="ARBA00010641"/>
    </source>
</evidence>
<dbReference type="InterPro" id="IPR007627">
    <property type="entry name" value="RNA_pol_sigma70_r2"/>
</dbReference>
<comment type="similarity">
    <text evidence="1">Belongs to the sigma-70 factor family. ECF subfamily.</text>
</comment>
<dbReference type="GO" id="GO:0006352">
    <property type="term" value="P:DNA-templated transcription initiation"/>
    <property type="evidence" value="ECO:0007669"/>
    <property type="project" value="InterPro"/>
</dbReference>
<evidence type="ECO:0000256" key="3">
    <source>
        <dbReference type="ARBA" id="ARBA00023082"/>
    </source>
</evidence>
<dbReference type="SUPFAM" id="SSF88659">
    <property type="entry name" value="Sigma3 and sigma4 domains of RNA polymerase sigma factors"/>
    <property type="match status" value="1"/>
</dbReference>
<dbReference type="GO" id="GO:0003677">
    <property type="term" value="F:DNA binding"/>
    <property type="evidence" value="ECO:0007669"/>
    <property type="project" value="UniProtKB-KW"/>
</dbReference>
<feature type="domain" description="RNA polymerase sigma-70 region 2" evidence="6">
    <location>
        <begin position="38"/>
        <end position="103"/>
    </location>
</feature>
<dbReference type="EMBL" id="LAZR01045858">
    <property type="protein sequence ID" value="KKK97867.1"/>
    <property type="molecule type" value="Genomic_DNA"/>
</dbReference>
<dbReference type="InterPro" id="IPR036388">
    <property type="entry name" value="WH-like_DNA-bd_sf"/>
</dbReference>
<comment type="caution">
    <text evidence="7">The sequence shown here is derived from an EMBL/GenBank/DDBJ whole genome shotgun (WGS) entry which is preliminary data.</text>
</comment>
<keyword evidence="2" id="KW-0805">Transcription regulation</keyword>
<accession>A0A0F8ZVK2</accession>
<sequence>MGDAYSQSHGSLGSTSLSLVERMKAREPEAWERFATLYGHIVLSMCRRAGLQPADRADVFQEVALAVARHLAGFRHDRPGDTFRGWLRTITRTKIVDLFRRRGGQPTGLGGSSAQQWIEGIPDNIEEASGEEVAAVRQLEDVILAHEALRLVRCEFEDRTWQAFWRTVVDRISTAVVADQLGMSPGAVRVAKSRVLRRIRDELGGLIG</sequence>
<dbReference type="InterPro" id="IPR014284">
    <property type="entry name" value="RNA_pol_sigma-70_dom"/>
</dbReference>
<dbReference type="AlphaFoldDB" id="A0A0F8ZVK2"/>
<reference evidence="7" key="1">
    <citation type="journal article" date="2015" name="Nature">
        <title>Complex archaea that bridge the gap between prokaryotes and eukaryotes.</title>
        <authorList>
            <person name="Spang A."/>
            <person name="Saw J.H."/>
            <person name="Jorgensen S.L."/>
            <person name="Zaremba-Niedzwiedzka K."/>
            <person name="Martijn J."/>
            <person name="Lind A.E."/>
            <person name="van Eijk R."/>
            <person name="Schleper C."/>
            <person name="Guy L."/>
            <person name="Ettema T.J."/>
        </authorList>
    </citation>
    <scope>NUCLEOTIDE SEQUENCE</scope>
</reference>
<proteinExistence type="inferred from homology"/>
<dbReference type="InterPro" id="IPR039425">
    <property type="entry name" value="RNA_pol_sigma-70-like"/>
</dbReference>
<dbReference type="InterPro" id="IPR013324">
    <property type="entry name" value="RNA_pol_sigma_r3/r4-like"/>
</dbReference>
<evidence type="ECO:0000256" key="5">
    <source>
        <dbReference type="ARBA" id="ARBA00023163"/>
    </source>
</evidence>
<evidence type="ECO:0000259" key="6">
    <source>
        <dbReference type="Pfam" id="PF04542"/>
    </source>
</evidence>